<dbReference type="OrthoDB" id="73816at2"/>
<dbReference type="RefSeq" id="WP_034355896.1">
    <property type="nucleotide sequence ID" value="NZ_JHAC01000021.1"/>
</dbReference>
<accession>A0A016QRR1</accession>
<reference evidence="2 3" key="1">
    <citation type="submission" date="2014-03" db="EMBL/GenBank/DDBJ databases">
        <title>Draft genome sequence of Deinococcus phoenicis 1P10ME.</title>
        <authorList>
            <person name="Stepanov V.G."/>
            <person name="Vaishampayan P."/>
            <person name="Venkateswaran K."/>
            <person name="Fox G.E."/>
        </authorList>
    </citation>
    <scope>NUCLEOTIDE SEQUENCE [LARGE SCALE GENOMIC DNA]</scope>
    <source>
        <strain evidence="2 3">1P10ME</strain>
    </source>
</reference>
<evidence type="ECO:0000313" key="3">
    <source>
        <dbReference type="Proteomes" id="UP000020492"/>
    </source>
</evidence>
<feature type="region of interest" description="Disordered" evidence="1">
    <location>
        <begin position="1"/>
        <end position="59"/>
    </location>
</feature>
<keyword evidence="3" id="KW-1185">Reference proteome</keyword>
<name>A0A016QRR1_9DEIO</name>
<dbReference type="EMBL" id="JHAC01000021">
    <property type="protein sequence ID" value="EYB68547.1"/>
    <property type="molecule type" value="Genomic_DNA"/>
</dbReference>
<evidence type="ECO:0000256" key="1">
    <source>
        <dbReference type="SAM" id="MobiDB-lite"/>
    </source>
</evidence>
<dbReference type="Proteomes" id="UP000020492">
    <property type="component" value="Unassembled WGS sequence"/>
</dbReference>
<organism evidence="2 3">
    <name type="scientific">Deinococcus phoenicis</name>
    <dbReference type="NCBI Taxonomy" id="1476583"/>
    <lineage>
        <taxon>Bacteria</taxon>
        <taxon>Thermotogati</taxon>
        <taxon>Deinococcota</taxon>
        <taxon>Deinococci</taxon>
        <taxon>Deinococcales</taxon>
        <taxon>Deinococcaceae</taxon>
        <taxon>Deinococcus</taxon>
    </lineage>
</organism>
<gene>
    <name evidence="2" type="ORF">DEIPH_ctg021orf0064</name>
</gene>
<comment type="caution">
    <text evidence="2">The sequence shown here is derived from an EMBL/GenBank/DDBJ whole genome shotgun (WGS) entry which is preliminary data.</text>
</comment>
<sequence>MTDRKGEGEGGQLSESAHSRTRNDNEPTPTIQPTDNAPQQDENAGKHGRPTDDSDPGHS</sequence>
<dbReference type="AlphaFoldDB" id="A0A016QRR1"/>
<proteinExistence type="predicted"/>
<protein>
    <submittedName>
        <fullName evidence="2">Uncharacterized protein</fullName>
    </submittedName>
</protein>
<feature type="compositionally biased region" description="Basic and acidic residues" evidence="1">
    <location>
        <begin position="43"/>
        <end position="59"/>
    </location>
</feature>
<dbReference type="PATRIC" id="fig|1476583.3.peg.1385"/>
<evidence type="ECO:0000313" key="2">
    <source>
        <dbReference type="EMBL" id="EYB68547.1"/>
    </source>
</evidence>
<feature type="compositionally biased region" description="Polar residues" evidence="1">
    <location>
        <begin position="26"/>
        <end position="42"/>
    </location>
</feature>